<dbReference type="AlphaFoldDB" id="A0A5C3LN52"/>
<name>A0A5C3LN52_9AGAR</name>
<feature type="transmembrane region" description="Helical" evidence="1">
    <location>
        <begin position="31"/>
        <end position="55"/>
    </location>
</feature>
<dbReference type="Proteomes" id="UP000308652">
    <property type="component" value="Unassembled WGS sequence"/>
</dbReference>
<gene>
    <name evidence="2" type="ORF">BDQ12DRAFT_380009</name>
</gene>
<evidence type="ECO:0000313" key="2">
    <source>
        <dbReference type="EMBL" id="TFK34017.1"/>
    </source>
</evidence>
<feature type="transmembrane region" description="Helical" evidence="1">
    <location>
        <begin position="108"/>
        <end position="125"/>
    </location>
</feature>
<dbReference type="OrthoDB" id="444631at2759"/>
<keyword evidence="1" id="KW-1133">Transmembrane helix</keyword>
<evidence type="ECO:0000256" key="1">
    <source>
        <dbReference type="SAM" id="Phobius"/>
    </source>
</evidence>
<organism evidence="2 3">
    <name type="scientific">Crucibulum laeve</name>
    <dbReference type="NCBI Taxonomy" id="68775"/>
    <lineage>
        <taxon>Eukaryota</taxon>
        <taxon>Fungi</taxon>
        <taxon>Dikarya</taxon>
        <taxon>Basidiomycota</taxon>
        <taxon>Agaricomycotina</taxon>
        <taxon>Agaricomycetes</taxon>
        <taxon>Agaricomycetidae</taxon>
        <taxon>Agaricales</taxon>
        <taxon>Agaricineae</taxon>
        <taxon>Nidulariaceae</taxon>
        <taxon>Crucibulum</taxon>
    </lineage>
</organism>
<feature type="transmembrane region" description="Helical" evidence="1">
    <location>
        <begin position="67"/>
        <end position="88"/>
    </location>
</feature>
<proteinExistence type="predicted"/>
<accession>A0A5C3LN52</accession>
<dbReference type="EMBL" id="ML213637">
    <property type="protein sequence ID" value="TFK34017.1"/>
    <property type="molecule type" value="Genomic_DNA"/>
</dbReference>
<keyword evidence="1" id="KW-0472">Membrane</keyword>
<keyword evidence="3" id="KW-1185">Reference proteome</keyword>
<dbReference type="STRING" id="68775.A0A5C3LN52"/>
<reference evidence="2 3" key="1">
    <citation type="journal article" date="2019" name="Nat. Ecol. Evol.">
        <title>Megaphylogeny resolves global patterns of mushroom evolution.</title>
        <authorList>
            <person name="Varga T."/>
            <person name="Krizsan K."/>
            <person name="Foldi C."/>
            <person name="Dima B."/>
            <person name="Sanchez-Garcia M."/>
            <person name="Sanchez-Ramirez S."/>
            <person name="Szollosi G.J."/>
            <person name="Szarkandi J.G."/>
            <person name="Papp V."/>
            <person name="Albert L."/>
            <person name="Andreopoulos W."/>
            <person name="Angelini C."/>
            <person name="Antonin V."/>
            <person name="Barry K.W."/>
            <person name="Bougher N.L."/>
            <person name="Buchanan P."/>
            <person name="Buyck B."/>
            <person name="Bense V."/>
            <person name="Catcheside P."/>
            <person name="Chovatia M."/>
            <person name="Cooper J."/>
            <person name="Damon W."/>
            <person name="Desjardin D."/>
            <person name="Finy P."/>
            <person name="Geml J."/>
            <person name="Haridas S."/>
            <person name="Hughes K."/>
            <person name="Justo A."/>
            <person name="Karasinski D."/>
            <person name="Kautmanova I."/>
            <person name="Kiss B."/>
            <person name="Kocsube S."/>
            <person name="Kotiranta H."/>
            <person name="LaButti K.M."/>
            <person name="Lechner B.E."/>
            <person name="Liimatainen K."/>
            <person name="Lipzen A."/>
            <person name="Lukacs Z."/>
            <person name="Mihaltcheva S."/>
            <person name="Morgado L.N."/>
            <person name="Niskanen T."/>
            <person name="Noordeloos M.E."/>
            <person name="Ohm R.A."/>
            <person name="Ortiz-Santana B."/>
            <person name="Ovrebo C."/>
            <person name="Racz N."/>
            <person name="Riley R."/>
            <person name="Savchenko A."/>
            <person name="Shiryaev A."/>
            <person name="Soop K."/>
            <person name="Spirin V."/>
            <person name="Szebenyi C."/>
            <person name="Tomsovsky M."/>
            <person name="Tulloss R.E."/>
            <person name="Uehling J."/>
            <person name="Grigoriev I.V."/>
            <person name="Vagvolgyi C."/>
            <person name="Papp T."/>
            <person name="Martin F.M."/>
            <person name="Miettinen O."/>
            <person name="Hibbett D.S."/>
            <person name="Nagy L.G."/>
        </authorList>
    </citation>
    <scope>NUCLEOTIDE SEQUENCE [LARGE SCALE GENOMIC DNA]</scope>
    <source>
        <strain evidence="2 3">CBS 166.37</strain>
    </source>
</reference>
<sequence length="161" mass="18520">MLLIVQLFWVCENRGFAWKNLPVPQCNLPKQVAICLLVYIIADSILILSIIQLFLVIQDKRLRYRLIAMFSSSIVTSIVSSIHALFILQCKGPEIIIAALVEGQSPSLFRIFLLLLQLSFVWAVIQLRIEVLCFLFQFSSCISHRHPPLQIPPLLFLLWMK</sequence>
<evidence type="ECO:0000313" key="3">
    <source>
        <dbReference type="Proteomes" id="UP000308652"/>
    </source>
</evidence>
<protein>
    <submittedName>
        <fullName evidence="2">Uncharacterized protein</fullName>
    </submittedName>
</protein>
<keyword evidence="1" id="KW-0812">Transmembrane</keyword>